<feature type="domain" description="ATPase AAA-3" evidence="1">
    <location>
        <begin position="38"/>
        <end position="167"/>
    </location>
</feature>
<dbReference type="PIRSF" id="PIRSF002849">
    <property type="entry name" value="AAA_ATPase_chaperone_MoxR_prd"/>
    <property type="match status" value="1"/>
</dbReference>
<reference evidence="3 4" key="1">
    <citation type="submission" date="2018-08" db="EMBL/GenBank/DDBJ databases">
        <title>A genome reference for cultivated species of the human gut microbiota.</title>
        <authorList>
            <person name="Zou Y."/>
            <person name="Xue W."/>
            <person name="Luo G."/>
        </authorList>
    </citation>
    <scope>NUCLEOTIDE SEQUENCE [LARGE SCALE GENOMIC DNA]</scope>
    <source>
        <strain evidence="3 4">AF22-21</strain>
    </source>
</reference>
<gene>
    <name evidence="3" type="ORF">DWX94_08510</name>
</gene>
<sequence>MNYNGKVLDVIEEVKKVVVGKDICVAKIMASIIAGGNILMDDVPGVGKTTMALAFANAMGLENKRMQFTPDVLPGDITGFTMYDKATNKFVYRPGAVMCNLFLADEINRTSPKTQSALLEVMEEGHVTVDGVTYPVPEPFIVIATENPIGSAGTQLLPDSQLDRFMVCLKLGYPSIENELDIVKGRTSANGFEEIHPVIGAAELRMIREEVTQVKVSDEVYTYIGQLVTETRDNPSLELGVSPRGTIALTKMAKSWAYISGRDFVIPEDVQMVWKDVVRHRIILNAKARVNHITPEAVLKDIMEHVYKPTVRRRNSPKR</sequence>
<evidence type="ECO:0000259" key="1">
    <source>
        <dbReference type="Pfam" id="PF07726"/>
    </source>
</evidence>
<dbReference type="EMBL" id="QRVK01000019">
    <property type="protein sequence ID" value="RGS41459.1"/>
    <property type="molecule type" value="Genomic_DNA"/>
</dbReference>
<accession>A0A412IR99</accession>
<evidence type="ECO:0000259" key="2">
    <source>
        <dbReference type="Pfam" id="PF17863"/>
    </source>
</evidence>
<dbReference type="Gene3D" id="1.10.8.80">
    <property type="entry name" value="Magnesium chelatase subunit I, C-Terminal domain"/>
    <property type="match status" value="1"/>
</dbReference>
<proteinExistence type="predicted"/>
<evidence type="ECO:0000313" key="4">
    <source>
        <dbReference type="Proteomes" id="UP000283295"/>
    </source>
</evidence>
<feature type="domain" description="ChlI/MoxR AAA lid" evidence="2">
    <location>
        <begin position="230"/>
        <end position="302"/>
    </location>
</feature>
<dbReference type="InterPro" id="IPR050764">
    <property type="entry name" value="CbbQ/NirQ/NorQ/GpvN"/>
</dbReference>
<dbReference type="GO" id="GO:0005524">
    <property type="term" value="F:ATP binding"/>
    <property type="evidence" value="ECO:0007669"/>
    <property type="project" value="InterPro"/>
</dbReference>
<dbReference type="SUPFAM" id="SSF52540">
    <property type="entry name" value="P-loop containing nucleoside triphosphate hydrolases"/>
    <property type="match status" value="1"/>
</dbReference>
<dbReference type="GO" id="GO:0016887">
    <property type="term" value="F:ATP hydrolysis activity"/>
    <property type="evidence" value="ECO:0007669"/>
    <property type="project" value="InterPro"/>
</dbReference>
<evidence type="ECO:0000313" key="3">
    <source>
        <dbReference type="EMBL" id="RGS41459.1"/>
    </source>
</evidence>
<comment type="caution">
    <text evidence="3">The sequence shown here is derived from an EMBL/GenBank/DDBJ whole genome shotgun (WGS) entry which is preliminary data.</text>
</comment>
<protein>
    <submittedName>
        <fullName evidence="3">MoxR family ATPase</fullName>
    </submittedName>
</protein>
<dbReference type="InterPro" id="IPR041628">
    <property type="entry name" value="ChlI/MoxR_AAA_lid"/>
</dbReference>
<name>A0A412IR99_9FIRM</name>
<dbReference type="Pfam" id="PF17863">
    <property type="entry name" value="AAA_lid_2"/>
    <property type="match status" value="1"/>
</dbReference>
<dbReference type="AlphaFoldDB" id="A0A412IR99"/>
<dbReference type="InterPro" id="IPR011703">
    <property type="entry name" value="ATPase_AAA-3"/>
</dbReference>
<dbReference type="OrthoDB" id="9808397at2"/>
<dbReference type="GeneID" id="92831400"/>
<dbReference type="PANTHER" id="PTHR42759">
    <property type="entry name" value="MOXR FAMILY PROTEIN"/>
    <property type="match status" value="1"/>
</dbReference>
<dbReference type="Gene3D" id="3.40.50.300">
    <property type="entry name" value="P-loop containing nucleotide triphosphate hydrolases"/>
    <property type="match status" value="1"/>
</dbReference>
<dbReference type="Proteomes" id="UP000283295">
    <property type="component" value="Unassembled WGS sequence"/>
</dbReference>
<dbReference type="RefSeq" id="WP_044998072.1">
    <property type="nucleotide sequence ID" value="NZ_CABIWG010000009.1"/>
</dbReference>
<dbReference type="InterPro" id="IPR027417">
    <property type="entry name" value="P-loop_NTPase"/>
</dbReference>
<dbReference type="PANTHER" id="PTHR42759:SF5">
    <property type="entry name" value="METHANOL DEHYDROGENASE REGULATOR"/>
    <property type="match status" value="1"/>
</dbReference>
<dbReference type="Pfam" id="PF07726">
    <property type="entry name" value="AAA_3"/>
    <property type="match status" value="1"/>
</dbReference>
<organism evidence="3 4">
    <name type="scientific">Coprococcus eutactus</name>
    <dbReference type="NCBI Taxonomy" id="33043"/>
    <lineage>
        <taxon>Bacteria</taxon>
        <taxon>Bacillati</taxon>
        <taxon>Bacillota</taxon>
        <taxon>Clostridia</taxon>
        <taxon>Lachnospirales</taxon>
        <taxon>Lachnospiraceae</taxon>
        <taxon>Coprococcus</taxon>
    </lineage>
</organism>